<accession>A0A562TEZ5</accession>
<dbReference type="Pfam" id="PF00884">
    <property type="entry name" value="Sulfatase"/>
    <property type="match status" value="1"/>
</dbReference>
<evidence type="ECO:0000256" key="5">
    <source>
        <dbReference type="ARBA" id="ARBA00022801"/>
    </source>
</evidence>
<feature type="domain" description="Sulfatase N-terminal" evidence="9">
    <location>
        <begin position="29"/>
        <end position="348"/>
    </location>
</feature>
<dbReference type="InterPro" id="IPR024607">
    <property type="entry name" value="Sulfatase_CS"/>
</dbReference>
<dbReference type="PROSITE" id="PS00149">
    <property type="entry name" value="SULFATASE_2"/>
    <property type="match status" value="1"/>
</dbReference>
<evidence type="ECO:0000256" key="4">
    <source>
        <dbReference type="ARBA" id="ARBA00022729"/>
    </source>
</evidence>
<evidence type="ECO:0000256" key="8">
    <source>
        <dbReference type="SAM" id="MobiDB-lite"/>
    </source>
</evidence>
<evidence type="ECO:0000313" key="11">
    <source>
        <dbReference type="Proteomes" id="UP000316778"/>
    </source>
</evidence>
<evidence type="ECO:0000256" key="2">
    <source>
        <dbReference type="ARBA" id="ARBA00008779"/>
    </source>
</evidence>
<keyword evidence="5" id="KW-0378">Hydrolase</keyword>
<dbReference type="FunFam" id="3.40.720.10:FF:000023">
    <property type="entry name" value="Arylsulfatase A"/>
    <property type="match status" value="1"/>
</dbReference>
<sequence length="489" mass="53869">MQRILLSVLAIAAAILSSGFREKPPAKKPNVVIIFMDDMGYGDLECYAGTPWHTPNINRLAAQGMRFTYFYVPQAVCSASRAALLTGCYSNRVGIHGALMPNSPIALDTAEQTIAEILKAQGYHTGMAGKWHLGSRQPFLPLQQGFDEYLGLPYSNDMWPVNFDGKPYPDTSHGWRAKFPPLPLIEGNEPVQIIKTLDDQATLTTRYTERACNFIRKNRDQPFFLYLAHSMPHVPIAVSGRHAGKSGDGLFGDVITEIDWSVGQILQTLDETGLSKNTLVIFTSDNGPWLSYGNHAGSTGGLREGKGTSWEGGIRVPCIMRWPGQIPAGSICNKMASTIDLLPTIAHFCGADLPRRKIDGVDLHTLLFNANTNASPRNELAVYYGVNSLQAIRKGPWKLVLPHRSRTYKLNLPGYDGWPGKQPDVDVPEALYDLRHDPGETLDVQAQFPEVVKELRALAEKYRQDLGDALTHREGTGRRPAAKVAPAAQ</sequence>
<dbReference type="Gene3D" id="3.30.1120.10">
    <property type="match status" value="1"/>
</dbReference>
<dbReference type="GO" id="GO:0046872">
    <property type="term" value="F:metal ion binding"/>
    <property type="evidence" value="ECO:0007669"/>
    <property type="project" value="UniProtKB-KW"/>
</dbReference>
<dbReference type="InterPro" id="IPR000917">
    <property type="entry name" value="Sulfatase_N"/>
</dbReference>
<comment type="caution">
    <text evidence="10">The sequence shown here is derived from an EMBL/GenBank/DDBJ whole genome shotgun (WGS) entry which is preliminary data.</text>
</comment>
<evidence type="ECO:0000256" key="7">
    <source>
        <dbReference type="ARBA" id="ARBA00023180"/>
    </source>
</evidence>
<dbReference type="InterPro" id="IPR050738">
    <property type="entry name" value="Sulfatase"/>
</dbReference>
<feature type="region of interest" description="Disordered" evidence="8">
    <location>
        <begin position="469"/>
        <end position="489"/>
    </location>
</feature>
<dbReference type="PANTHER" id="PTHR42693:SF53">
    <property type="entry name" value="ENDO-4-O-SULFATASE"/>
    <property type="match status" value="1"/>
</dbReference>
<dbReference type="RefSeq" id="WP_145711353.1">
    <property type="nucleotide sequence ID" value="NZ_BAAAFY010000001.1"/>
</dbReference>
<keyword evidence="6" id="KW-0106">Calcium</keyword>
<dbReference type="InterPro" id="IPR017850">
    <property type="entry name" value="Alkaline_phosphatase_core_sf"/>
</dbReference>
<dbReference type="CDD" id="cd16026">
    <property type="entry name" value="GALNS_like"/>
    <property type="match status" value="1"/>
</dbReference>
<dbReference type="Pfam" id="PF14707">
    <property type="entry name" value="Sulfatase_C"/>
    <property type="match status" value="1"/>
</dbReference>
<organism evidence="10 11">
    <name type="scientific">Chitinophaga japonensis</name>
    <name type="common">Flexibacter japonensis</name>
    <dbReference type="NCBI Taxonomy" id="104662"/>
    <lineage>
        <taxon>Bacteria</taxon>
        <taxon>Pseudomonadati</taxon>
        <taxon>Bacteroidota</taxon>
        <taxon>Chitinophagia</taxon>
        <taxon>Chitinophagales</taxon>
        <taxon>Chitinophagaceae</taxon>
        <taxon>Chitinophaga</taxon>
    </lineage>
</organism>
<dbReference type="Gene3D" id="3.40.720.10">
    <property type="entry name" value="Alkaline Phosphatase, subunit A"/>
    <property type="match status" value="1"/>
</dbReference>
<evidence type="ECO:0000256" key="3">
    <source>
        <dbReference type="ARBA" id="ARBA00022723"/>
    </source>
</evidence>
<keyword evidence="7" id="KW-0325">Glycoprotein</keyword>
<dbReference type="SUPFAM" id="SSF53649">
    <property type="entry name" value="Alkaline phosphatase-like"/>
    <property type="match status" value="1"/>
</dbReference>
<keyword evidence="4" id="KW-0732">Signal</keyword>
<dbReference type="OrthoDB" id="9764377at2"/>
<dbReference type="GO" id="GO:0004065">
    <property type="term" value="F:arylsulfatase activity"/>
    <property type="evidence" value="ECO:0007669"/>
    <property type="project" value="TreeGrafter"/>
</dbReference>
<dbReference type="Proteomes" id="UP000316778">
    <property type="component" value="Unassembled WGS sequence"/>
</dbReference>
<dbReference type="EMBL" id="VLLG01000002">
    <property type="protein sequence ID" value="TWI92107.1"/>
    <property type="molecule type" value="Genomic_DNA"/>
</dbReference>
<evidence type="ECO:0000259" key="9">
    <source>
        <dbReference type="Pfam" id="PF00884"/>
    </source>
</evidence>
<comment type="similarity">
    <text evidence="2">Belongs to the sulfatase family.</text>
</comment>
<keyword evidence="11" id="KW-1185">Reference proteome</keyword>
<comment type="cofactor">
    <cofactor evidence="1">
        <name>Ca(2+)</name>
        <dbReference type="ChEBI" id="CHEBI:29108"/>
    </cofactor>
</comment>
<protein>
    <submittedName>
        <fullName evidence="10">Arylsulfatase</fullName>
    </submittedName>
</protein>
<proteinExistence type="inferred from homology"/>
<evidence type="ECO:0000256" key="1">
    <source>
        <dbReference type="ARBA" id="ARBA00001913"/>
    </source>
</evidence>
<dbReference type="AlphaFoldDB" id="A0A562TEZ5"/>
<reference evidence="10 11" key="1">
    <citation type="journal article" date="2013" name="Stand. Genomic Sci.">
        <title>Genomic Encyclopedia of Type Strains, Phase I: The one thousand microbial genomes (KMG-I) project.</title>
        <authorList>
            <person name="Kyrpides N.C."/>
            <person name="Woyke T."/>
            <person name="Eisen J.A."/>
            <person name="Garrity G."/>
            <person name="Lilburn T.G."/>
            <person name="Beck B.J."/>
            <person name="Whitman W.B."/>
            <person name="Hugenholtz P."/>
            <person name="Klenk H.P."/>
        </authorList>
    </citation>
    <scope>NUCLEOTIDE SEQUENCE [LARGE SCALE GENOMIC DNA]</scope>
    <source>
        <strain evidence="10 11">DSM 13484</strain>
    </source>
</reference>
<gene>
    <name evidence="10" type="ORF">LX66_1490</name>
</gene>
<evidence type="ECO:0000313" key="10">
    <source>
        <dbReference type="EMBL" id="TWI92107.1"/>
    </source>
</evidence>
<evidence type="ECO:0000256" key="6">
    <source>
        <dbReference type="ARBA" id="ARBA00022837"/>
    </source>
</evidence>
<name>A0A562TEZ5_CHIJA</name>
<dbReference type="PANTHER" id="PTHR42693">
    <property type="entry name" value="ARYLSULFATASE FAMILY MEMBER"/>
    <property type="match status" value="1"/>
</dbReference>
<keyword evidence="3" id="KW-0479">Metal-binding</keyword>